<dbReference type="OrthoDB" id="193499at2759"/>
<dbReference type="EMBL" id="PDUG01000005">
    <property type="protein sequence ID" value="PIC27475.1"/>
    <property type="molecule type" value="Genomic_DNA"/>
</dbReference>
<name>A0A2G5TJK6_9PELO</name>
<gene>
    <name evidence="2" type="primary">Cni-ZC250.5</name>
    <name evidence="2" type="synonym">Cnig_chr_V.g19720</name>
    <name evidence="2" type="ORF">B9Z55_019720</name>
</gene>
<dbReference type="GO" id="GO:0016018">
    <property type="term" value="F:cyclosporin A binding"/>
    <property type="evidence" value="ECO:0007669"/>
    <property type="project" value="TreeGrafter"/>
</dbReference>
<dbReference type="GO" id="GO:0005737">
    <property type="term" value="C:cytoplasm"/>
    <property type="evidence" value="ECO:0007669"/>
    <property type="project" value="TreeGrafter"/>
</dbReference>
<dbReference type="PANTHER" id="PTHR11071">
    <property type="entry name" value="PEPTIDYL-PROLYL CIS-TRANS ISOMERASE"/>
    <property type="match status" value="1"/>
</dbReference>
<accession>A0A2G5TJK6</accession>
<dbReference type="InterPro" id="IPR002130">
    <property type="entry name" value="Cyclophilin-type_PPIase_dom"/>
</dbReference>
<dbReference type="SUPFAM" id="SSF50891">
    <property type="entry name" value="Cyclophilin-like"/>
    <property type="match status" value="1"/>
</dbReference>
<evidence type="ECO:0000259" key="1">
    <source>
        <dbReference type="PROSITE" id="PS50072"/>
    </source>
</evidence>
<organism evidence="2 3">
    <name type="scientific">Caenorhabditis nigoni</name>
    <dbReference type="NCBI Taxonomy" id="1611254"/>
    <lineage>
        <taxon>Eukaryota</taxon>
        <taxon>Metazoa</taxon>
        <taxon>Ecdysozoa</taxon>
        <taxon>Nematoda</taxon>
        <taxon>Chromadorea</taxon>
        <taxon>Rhabditida</taxon>
        <taxon>Rhabditina</taxon>
        <taxon>Rhabditomorpha</taxon>
        <taxon>Rhabditoidea</taxon>
        <taxon>Rhabditidae</taxon>
        <taxon>Peloderinae</taxon>
        <taxon>Caenorhabditis</taxon>
    </lineage>
</organism>
<evidence type="ECO:0000313" key="3">
    <source>
        <dbReference type="Proteomes" id="UP000230233"/>
    </source>
</evidence>
<dbReference type="PANTHER" id="PTHR11071:SF561">
    <property type="entry name" value="PEPTIDYL-PROLYL CIS-TRANS ISOMERASE D-RELATED"/>
    <property type="match status" value="1"/>
</dbReference>
<sequence length="204" mass="22410">MGLILSILAESKTHYEKDKHEWVNYCNLNQMVYFDVGFETGVPMGRVIVEMNGAMKKNLSELFVKIARGDFVHPAYGKKIEYTGTVFHHISSSKNMIMGGDVLYGNGCGGCAPVCRKVFQESNVSSAVPNTRGKVILLPSDTNPSVFSSMFYILLDQSGPSVVDGCSIGDVIEGIEILEQIVKDYGTENGRPTKKLIIHKCGHL</sequence>
<comment type="caution">
    <text evidence="2">The sequence shown here is derived from an EMBL/GenBank/DDBJ whole genome shotgun (WGS) entry which is preliminary data.</text>
</comment>
<dbReference type="Pfam" id="PF00160">
    <property type="entry name" value="Pro_isomerase"/>
    <property type="match status" value="1"/>
</dbReference>
<keyword evidence="3" id="KW-1185">Reference proteome</keyword>
<dbReference type="GO" id="GO:0006457">
    <property type="term" value="P:protein folding"/>
    <property type="evidence" value="ECO:0007669"/>
    <property type="project" value="TreeGrafter"/>
</dbReference>
<dbReference type="Gene3D" id="2.40.100.10">
    <property type="entry name" value="Cyclophilin-like"/>
    <property type="match status" value="1"/>
</dbReference>
<feature type="domain" description="PPIase cyclophilin-type" evidence="1">
    <location>
        <begin position="41"/>
        <end position="203"/>
    </location>
</feature>
<dbReference type="PROSITE" id="PS50072">
    <property type="entry name" value="CSA_PPIASE_2"/>
    <property type="match status" value="1"/>
</dbReference>
<dbReference type="GO" id="GO:0003755">
    <property type="term" value="F:peptidyl-prolyl cis-trans isomerase activity"/>
    <property type="evidence" value="ECO:0007669"/>
    <property type="project" value="InterPro"/>
</dbReference>
<dbReference type="AlphaFoldDB" id="A0A2G5TJK6"/>
<protein>
    <recommendedName>
        <fullName evidence="1">PPIase cyclophilin-type domain-containing protein</fullName>
    </recommendedName>
</protein>
<dbReference type="Proteomes" id="UP000230233">
    <property type="component" value="Chromosome V"/>
</dbReference>
<evidence type="ECO:0000313" key="2">
    <source>
        <dbReference type="EMBL" id="PIC27475.1"/>
    </source>
</evidence>
<reference evidence="3" key="1">
    <citation type="submission" date="2017-10" db="EMBL/GenBank/DDBJ databases">
        <title>Rapid genome shrinkage in a self-fertile nematode reveals novel sperm competition proteins.</title>
        <authorList>
            <person name="Yin D."/>
            <person name="Schwarz E.M."/>
            <person name="Thomas C.G."/>
            <person name="Felde R.L."/>
            <person name="Korf I.F."/>
            <person name="Cutter A.D."/>
            <person name="Schartner C.M."/>
            <person name="Ralston E.J."/>
            <person name="Meyer B.J."/>
            <person name="Haag E.S."/>
        </authorList>
    </citation>
    <scope>NUCLEOTIDE SEQUENCE [LARGE SCALE GENOMIC DNA]</scope>
    <source>
        <strain evidence="3">JU1422</strain>
    </source>
</reference>
<proteinExistence type="predicted"/>
<dbReference type="InterPro" id="IPR029000">
    <property type="entry name" value="Cyclophilin-like_dom_sf"/>
</dbReference>
<dbReference type="STRING" id="1611254.A0A2G5TJK6"/>